<comment type="caution">
    <text evidence="1">The sequence shown here is derived from an EMBL/GenBank/DDBJ whole genome shotgun (WGS) entry which is preliminary data.</text>
</comment>
<proteinExistence type="predicted"/>
<organism evidence="1 2">
    <name type="scientific">Methanococcus maripaludis</name>
    <name type="common">Methanococcus deltae</name>
    <dbReference type="NCBI Taxonomy" id="39152"/>
    <lineage>
        <taxon>Archaea</taxon>
        <taxon>Methanobacteriati</taxon>
        <taxon>Methanobacteriota</taxon>
        <taxon>Methanomada group</taxon>
        <taxon>Methanococci</taxon>
        <taxon>Methanococcales</taxon>
        <taxon>Methanococcaceae</taxon>
        <taxon>Methanococcus</taxon>
    </lineage>
</organism>
<dbReference type="EMBL" id="JACDUH010000003">
    <property type="protein sequence ID" value="MBA2851866.1"/>
    <property type="molecule type" value="Genomic_DNA"/>
</dbReference>
<sequence>MKAETQDLITTYDENGYPVFKGLTDEETEFINKFKTISLGREGLLTKSILKKSDIVQGLYDKGIIVDLPDNGSGMATIGLYGVVYPETMGDIMVMRSRESPDKYDLDSNDMDRISSSLVGLNDMIDVPISLYGFKTSRPKTNKIKFNVAERVFGLDEIQFNDNFDIEIPEGSKYVNIMFATMSKVPGCVTYFEFIGENGVTITGRKTKRFDEQC</sequence>
<evidence type="ECO:0000313" key="1">
    <source>
        <dbReference type="EMBL" id="MBA2851866.1"/>
    </source>
</evidence>
<reference evidence="1 2" key="1">
    <citation type="submission" date="2020-07" db="EMBL/GenBank/DDBJ databases">
        <title>Genomic Encyclopedia of Type Strains, Phase IV (KMG-V): Genome sequencing to study the core and pangenomes of soil and plant-associated prokaryotes.</title>
        <authorList>
            <person name="Whitman W."/>
        </authorList>
    </citation>
    <scope>NUCLEOTIDE SEQUENCE [LARGE SCALE GENOMIC DNA]</scope>
    <source>
        <strain evidence="1 2">A1</strain>
    </source>
</reference>
<name>A0A7J9P1E9_METMI</name>
<evidence type="ECO:0000313" key="2">
    <source>
        <dbReference type="Proteomes" id="UP000564425"/>
    </source>
</evidence>
<dbReference type="Proteomes" id="UP000564425">
    <property type="component" value="Unassembled WGS sequence"/>
</dbReference>
<dbReference type="RefSeq" id="WP_181501685.1">
    <property type="nucleotide sequence ID" value="NZ_JACDUH010000003.1"/>
</dbReference>
<gene>
    <name evidence="1" type="ORF">HNP86_002025</name>
</gene>
<protein>
    <submittedName>
        <fullName evidence="1">Uncharacterized protein</fullName>
    </submittedName>
</protein>
<dbReference type="AlphaFoldDB" id="A0A7J9P1E9"/>
<accession>A0A7J9P1E9</accession>